<evidence type="ECO:0000313" key="2">
    <source>
        <dbReference type="Proteomes" id="UP000244682"/>
    </source>
</evidence>
<name>A0AAU8ZPP9_MORMO</name>
<sequence length="93" mass="10601">MFNLAHVKGNNTTGVHMLQRNRKSGGFCIRTSPDTLKAFTSVEIPPAYRTLFKGKNELYEAGPYESIEEGAKELCLFIERIYGITCIWDPMRK</sequence>
<protein>
    <submittedName>
        <fullName evidence="1">Uncharacterized protein</fullName>
    </submittedName>
</protein>
<dbReference type="Proteomes" id="UP000244682">
    <property type="component" value="Chromosome"/>
</dbReference>
<accession>A0AAU8ZPP9</accession>
<dbReference type="EMBL" id="CP028956">
    <property type="protein sequence ID" value="AWC94709.1"/>
    <property type="molecule type" value="Genomic_DNA"/>
</dbReference>
<gene>
    <name evidence="1" type="ORF">AM380_14225</name>
</gene>
<dbReference type="RefSeq" id="WP_108656755.1">
    <property type="nucleotide sequence ID" value="NZ_CP028956.1"/>
</dbReference>
<evidence type="ECO:0000313" key="1">
    <source>
        <dbReference type="EMBL" id="AWC94709.1"/>
    </source>
</evidence>
<proteinExistence type="predicted"/>
<dbReference type="AlphaFoldDB" id="A0AAU8ZPP9"/>
<organism evidence="1 2">
    <name type="scientific">Morganella morganii</name>
    <name type="common">Proteus morganii</name>
    <dbReference type="NCBI Taxonomy" id="582"/>
    <lineage>
        <taxon>Bacteria</taxon>
        <taxon>Pseudomonadati</taxon>
        <taxon>Pseudomonadota</taxon>
        <taxon>Gammaproteobacteria</taxon>
        <taxon>Enterobacterales</taxon>
        <taxon>Morganellaceae</taxon>
        <taxon>Morganella</taxon>
    </lineage>
</organism>
<reference evidence="1 2" key="1">
    <citation type="submission" date="2018-04" db="EMBL/GenBank/DDBJ databases">
        <title>Whole genome sequencing of Morganella morganii AR_0133.</title>
        <authorList>
            <person name="Conlan S."/>
            <person name="Thomas P.J."/>
            <person name="Mullikin J."/>
            <person name="Frank K.M."/>
            <person name="Segre J.A."/>
        </authorList>
    </citation>
    <scope>NUCLEOTIDE SEQUENCE [LARGE SCALE GENOMIC DNA]</scope>
    <source>
        <strain evidence="1 2">AR_0133</strain>
    </source>
</reference>